<keyword evidence="2" id="KW-1185">Reference proteome</keyword>
<accession>A0A7S9GY80</accession>
<evidence type="ECO:0000313" key="1">
    <source>
        <dbReference type="EMBL" id="QPF90223.1"/>
    </source>
</evidence>
<organism evidence="1 2">
    <name type="scientific">Bradyrhizobium commune</name>
    <dbReference type="NCBI Taxonomy" id="83627"/>
    <lineage>
        <taxon>Bacteria</taxon>
        <taxon>Pseudomonadati</taxon>
        <taxon>Pseudomonadota</taxon>
        <taxon>Alphaproteobacteria</taxon>
        <taxon>Hyphomicrobiales</taxon>
        <taxon>Nitrobacteraceae</taxon>
        <taxon>Bradyrhizobium</taxon>
    </lineage>
</organism>
<proteinExistence type="predicted"/>
<protein>
    <submittedName>
        <fullName evidence="1">Uncharacterized protein</fullName>
    </submittedName>
</protein>
<name>A0A7S9GY80_9BRAD</name>
<dbReference type="Proteomes" id="UP000594621">
    <property type="component" value="Chromosome"/>
</dbReference>
<dbReference type="EMBL" id="CP061379">
    <property type="protein sequence ID" value="QPF90223.1"/>
    <property type="molecule type" value="Genomic_DNA"/>
</dbReference>
<evidence type="ECO:0000313" key="2">
    <source>
        <dbReference type="Proteomes" id="UP000594621"/>
    </source>
</evidence>
<gene>
    <name evidence="1" type="ORF">IC761_27490</name>
</gene>
<sequence length="83" mass="9265">MDDEADIIHVVSNGAIPVRLQLWPQKADLRHRRVRRPIESRKQCVSDLEKLRVVQRVKTKKGSIVFAPLDAGPDAVAAPFLAA</sequence>
<dbReference type="RefSeq" id="WP_195799815.1">
    <property type="nucleotide sequence ID" value="NZ_CP061379.1"/>
</dbReference>
<dbReference type="KEGG" id="bcou:IC761_27490"/>
<reference evidence="1 2" key="1">
    <citation type="submission" date="2020-09" db="EMBL/GenBank/DDBJ databases">
        <title>Complete genomes of bradyrhizobia occurring on native shrubby legumes in Australia.</title>
        <authorList>
            <person name="Lafay B."/>
        </authorList>
    </citation>
    <scope>NUCLEOTIDE SEQUENCE [LARGE SCALE GENOMIC DNA]</scope>
    <source>
        <strain evidence="1 2">BDV5040</strain>
    </source>
</reference>
<dbReference type="AlphaFoldDB" id="A0A7S9GY80"/>